<evidence type="ECO:0000313" key="2">
    <source>
        <dbReference type="Proteomes" id="UP001281656"/>
    </source>
</evidence>
<organism evidence="1 2">
    <name type="scientific">Clostridium tanneri</name>
    <dbReference type="NCBI Taxonomy" id="3037988"/>
    <lineage>
        <taxon>Bacteria</taxon>
        <taxon>Bacillati</taxon>
        <taxon>Bacillota</taxon>
        <taxon>Clostridia</taxon>
        <taxon>Eubacteriales</taxon>
        <taxon>Clostridiaceae</taxon>
        <taxon>Clostridium</taxon>
    </lineage>
</organism>
<name>A0ABU4JWW9_9CLOT</name>
<comment type="caution">
    <text evidence="1">The sequence shown here is derived from an EMBL/GenBank/DDBJ whole genome shotgun (WGS) entry which is preliminary data.</text>
</comment>
<proteinExistence type="predicted"/>
<dbReference type="EMBL" id="JARUJP010000024">
    <property type="protein sequence ID" value="MDW8802650.1"/>
    <property type="molecule type" value="Genomic_DNA"/>
</dbReference>
<protein>
    <submittedName>
        <fullName evidence="1">Uncharacterized protein</fullName>
    </submittedName>
</protein>
<dbReference type="Proteomes" id="UP001281656">
    <property type="component" value="Unassembled WGS sequence"/>
</dbReference>
<keyword evidence="2" id="KW-1185">Reference proteome</keyword>
<evidence type="ECO:0000313" key="1">
    <source>
        <dbReference type="EMBL" id="MDW8802650.1"/>
    </source>
</evidence>
<dbReference type="RefSeq" id="WP_318798949.1">
    <property type="nucleotide sequence ID" value="NZ_JARUJP010000024.1"/>
</dbReference>
<accession>A0ABU4JWW9</accession>
<sequence length="80" mass="9303">MNRMSARFVAQKVGMRATGVYDMWKDMGLVIKDKFGDWVLTDLGRKTGGRMSDGNRLSVPTFEFEIIEKMMIDFYNKNKK</sequence>
<gene>
    <name evidence="1" type="ORF">P8V03_15995</name>
</gene>
<reference evidence="1 2" key="1">
    <citation type="submission" date="2023-04" db="EMBL/GenBank/DDBJ databases">
        <title>Clostridium tannerae sp. nov., isolated from the fecal material of an alpaca.</title>
        <authorList>
            <person name="Miller S."/>
            <person name="Hendry M."/>
            <person name="King J."/>
            <person name="Sankaranarayanan K."/>
            <person name="Lawson P.A."/>
        </authorList>
    </citation>
    <scope>NUCLEOTIDE SEQUENCE [LARGE SCALE GENOMIC DNA]</scope>
    <source>
        <strain evidence="1 2">A1-XYC3</strain>
    </source>
</reference>